<dbReference type="CDD" id="cd00331">
    <property type="entry name" value="IGPS"/>
    <property type="match status" value="1"/>
</dbReference>
<dbReference type="InterPro" id="IPR045186">
    <property type="entry name" value="Indole-3-glycerol_P_synth"/>
</dbReference>
<evidence type="ECO:0000256" key="8">
    <source>
        <dbReference type="HAMAP-Rule" id="MF_00134"/>
    </source>
</evidence>
<dbReference type="SUPFAM" id="SSF51366">
    <property type="entry name" value="Ribulose-phoshate binding barrel"/>
    <property type="match status" value="1"/>
</dbReference>
<evidence type="ECO:0000313" key="11">
    <source>
        <dbReference type="Proteomes" id="UP000036955"/>
    </source>
</evidence>
<name>A0A0L1LY55_PSESX</name>
<evidence type="ECO:0000259" key="9">
    <source>
        <dbReference type="Pfam" id="PF00218"/>
    </source>
</evidence>
<dbReference type="NCBIfam" id="NF001373">
    <property type="entry name" value="PRK00278.1-6"/>
    <property type="match status" value="1"/>
</dbReference>
<dbReference type="PROSITE" id="PS00614">
    <property type="entry name" value="IGPS"/>
    <property type="match status" value="1"/>
</dbReference>
<dbReference type="PATRIC" id="fig|317.197.peg.4900"/>
<sequence>MSLPTVLENILARKVQEVAERSARVSLAELENLAKAADAPRGFAKALIDQAKTKQPAVIAEIKKASPSKGVIRENFVPADIARSYEKGGATCLSVLTDIDYFQGADAYLQQARAACKLPVIRKDFMIDPYQIVESRALGADCVLLIVSALDDVKMAELAAVAKSVGLDVLVEVHDGDELERALKTLDTPLVGVNNRNLHTFDVNLETTLDLLPRIPRDRLVITESGILNRADVELMEISDVYAFLVGEAFMRAESPGTELQRLFFPERGIPVSGSTLD</sequence>
<comment type="catalytic activity">
    <reaction evidence="1 8">
        <text>1-(2-carboxyphenylamino)-1-deoxy-D-ribulose 5-phosphate + H(+) = (1S,2R)-1-C-(indol-3-yl)glycerol 3-phosphate + CO2 + H2O</text>
        <dbReference type="Rhea" id="RHEA:23476"/>
        <dbReference type="ChEBI" id="CHEBI:15377"/>
        <dbReference type="ChEBI" id="CHEBI:15378"/>
        <dbReference type="ChEBI" id="CHEBI:16526"/>
        <dbReference type="ChEBI" id="CHEBI:58613"/>
        <dbReference type="ChEBI" id="CHEBI:58866"/>
        <dbReference type="EC" id="4.1.1.48"/>
    </reaction>
</comment>
<dbReference type="EC" id="4.1.1.48" evidence="8"/>
<dbReference type="UniPathway" id="UPA00035">
    <property type="reaction ID" value="UER00043"/>
</dbReference>
<gene>
    <name evidence="8 10" type="primary">trpC</name>
    <name evidence="10" type="ORF">ACS77_24380</name>
</gene>
<feature type="domain" description="Indole-3-glycerol phosphate synthase" evidence="9">
    <location>
        <begin position="7"/>
        <end position="262"/>
    </location>
</feature>
<keyword evidence="5 8" id="KW-0822">Tryptophan biosynthesis</keyword>
<comment type="pathway">
    <text evidence="2 8">Amino-acid biosynthesis; L-tryptophan biosynthesis; L-tryptophan from chorismate: step 4/5.</text>
</comment>
<evidence type="ECO:0000256" key="3">
    <source>
        <dbReference type="ARBA" id="ARBA00022605"/>
    </source>
</evidence>
<keyword evidence="4 8" id="KW-0210">Decarboxylase</keyword>
<protein>
    <recommendedName>
        <fullName evidence="8">Indole-3-glycerol phosphate synthase</fullName>
        <shortName evidence="8">IGPS</shortName>
        <ecNumber evidence="8">4.1.1.48</ecNumber>
    </recommendedName>
</protein>
<keyword evidence="6 8" id="KW-0057">Aromatic amino acid biosynthesis</keyword>
<dbReference type="GO" id="GO:0004425">
    <property type="term" value="F:indole-3-glycerol-phosphate synthase activity"/>
    <property type="evidence" value="ECO:0007669"/>
    <property type="project" value="UniProtKB-UniRule"/>
</dbReference>
<dbReference type="Gene3D" id="3.20.20.70">
    <property type="entry name" value="Aldolase class I"/>
    <property type="match status" value="1"/>
</dbReference>
<dbReference type="AlphaFoldDB" id="A0A0L1LY55"/>
<dbReference type="FunFam" id="3.20.20.70:FF:000024">
    <property type="entry name" value="Indole-3-glycerol phosphate synthase"/>
    <property type="match status" value="1"/>
</dbReference>
<evidence type="ECO:0000256" key="4">
    <source>
        <dbReference type="ARBA" id="ARBA00022793"/>
    </source>
</evidence>
<dbReference type="InterPro" id="IPR011060">
    <property type="entry name" value="RibuloseP-bd_barrel"/>
</dbReference>
<proteinExistence type="inferred from homology"/>
<comment type="similarity">
    <text evidence="8">Belongs to the TrpC family.</text>
</comment>
<evidence type="ECO:0000313" key="10">
    <source>
        <dbReference type="EMBL" id="KNH21086.1"/>
    </source>
</evidence>
<dbReference type="OrthoDB" id="9804217at2"/>
<dbReference type="EMBL" id="LFQK01000051">
    <property type="protein sequence ID" value="KNH21086.1"/>
    <property type="molecule type" value="Genomic_DNA"/>
</dbReference>
<dbReference type="GO" id="GO:0004640">
    <property type="term" value="F:phosphoribosylanthranilate isomerase activity"/>
    <property type="evidence" value="ECO:0007669"/>
    <property type="project" value="TreeGrafter"/>
</dbReference>
<dbReference type="PANTHER" id="PTHR22854:SF2">
    <property type="entry name" value="INDOLE-3-GLYCEROL-PHOSPHATE SYNTHASE"/>
    <property type="match status" value="1"/>
</dbReference>
<keyword evidence="7 8" id="KW-0456">Lyase</keyword>
<dbReference type="InterPro" id="IPR001468">
    <property type="entry name" value="Indole-3-GlycerolPSynthase_CS"/>
</dbReference>
<dbReference type="NCBIfam" id="NF001377">
    <property type="entry name" value="PRK00278.2-4"/>
    <property type="match status" value="1"/>
</dbReference>
<dbReference type="HAMAP" id="MF_00134_B">
    <property type="entry name" value="IGPS_B"/>
    <property type="match status" value="1"/>
</dbReference>
<dbReference type="Pfam" id="PF00218">
    <property type="entry name" value="IGPS"/>
    <property type="match status" value="1"/>
</dbReference>
<accession>A0A0L1LY55</accession>
<evidence type="ECO:0000256" key="7">
    <source>
        <dbReference type="ARBA" id="ARBA00023239"/>
    </source>
</evidence>
<comment type="caution">
    <text evidence="10">The sequence shown here is derived from an EMBL/GenBank/DDBJ whole genome shotgun (WGS) entry which is preliminary data.</text>
</comment>
<dbReference type="GO" id="GO:0000162">
    <property type="term" value="P:L-tryptophan biosynthetic process"/>
    <property type="evidence" value="ECO:0007669"/>
    <property type="project" value="UniProtKB-UniRule"/>
</dbReference>
<evidence type="ECO:0000256" key="2">
    <source>
        <dbReference type="ARBA" id="ARBA00004696"/>
    </source>
</evidence>
<evidence type="ECO:0000256" key="5">
    <source>
        <dbReference type="ARBA" id="ARBA00022822"/>
    </source>
</evidence>
<dbReference type="PANTHER" id="PTHR22854">
    <property type="entry name" value="TRYPTOPHAN BIOSYNTHESIS PROTEIN"/>
    <property type="match status" value="1"/>
</dbReference>
<reference evidence="10 11" key="1">
    <citation type="submission" date="2015-06" db="EMBL/GenBank/DDBJ databases">
        <authorList>
            <person name="Hoefler B.C."/>
            <person name="Straight P.D."/>
        </authorList>
    </citation>
    <scope>NUCLEOTIDE SEQUENCE [LARGE SCALE GENOMIC DNA]</scope>
    <source>
        <strain evidence="10 11">Riq4</strain>
    </source>
</reference>
<dbReference type="NCBIfam" id="NF001370">
    <property type="entry name" value="PRK00278.1-2"/>
    <property type="match status" value="1"/>
</dbReference>
<organism evidence="10 11">
    <name type="scientific">Pseudomonas syringae</name>
    <dbReference type="NCBI Taxonomy" id="317"/>
    <lineage>
        <taxon>Bacteria</taxon>
        <taxon>Pseudomonadati</taxon>
        <taxon>Pseudomonadota</taxon>
        <taxon>Gammaproteobacteria</taxon>
        <taxon>Pseudomonadales</taxon>
        <taxon>Pseudomonadaceae</taxon>
        <taxon>Pseudomonas</taxon>
    </lineage>
</organism>
<dbReference type="Proteomes" id="UP000036955">
    <property type="component" value="Unassembled WGS sequence"/>
</dbReference>
<evidence type="ECO:0000256" key="6">
    <source>
        <dbReference type="ARBA" id="ARBA00023141"/>
    </source>
</evidence>
<keyword evidence="3 8" id="KW-0028">Amino-acid biosynthesis</keyword>
<dbReference type="InterPro" id="IPR013785">
    <property type="entry name" value="Aldolase_TIM"/>
</dbReference>
<evidence type="ECO:0000256" key="1">
    <source>
        <dbReference type="ARBA" id="ARBA00001633"/>
    </source>
</evidence>
<dbReference type="InterPro" id="IPR013798">
    <property type="entry name" value="Indole-3-glycerol_P_synth_dom"/>
</dbReference>